<feature type="transmembrane region" description="Helical" evidence="5">
    <location>
        <begin position="649"/>
        <end position="669"/>
    </location>
</feature>
<dbReference type="Pfam" id="PF01490">
    <property type="entry name" value="Aa_trans"/>
    <property type="match status" value="2"/>
</dbReference>
<evidence type="ECO:0000256" key="4">
    <source>
        <dbReference type="ARBA" id="ARBA00023136"/>
    </source>
</evidence>
<name>A0A7J6MPR3_PEROL</name>
<feature type="transmembrane region" description="Helical" evidence="5">
    <location>
        <begin position="261"/>
        <end position="278"/>
    </location>
</feature>
<gene>
    <name evidence="7" type="ORF">FOL46_006910</name>
</gene>
<comment type="caution">
    <text evidence="7">The sequence shown here is derived from an EMBL/GenBank/DDBJ whole genome shotgun (WGS) entry which is preliminary data.</text>
</comment>
<feature type="transmembrane region" description="Helical" evidence="5">
    <location>
        <begin position="675"/>
        <end position="696"/>
    </location>
</feature>
<evidence type="ECO:0000313" key="7">
    <source>
        <dbReference type="EMBL" id="KAF4673562.1"/>
    </source>
</evidence>
<feature type="transmembrane region" description="Helical" evidence="5">
    <location>
        <begin position="345"/>
        <end position="365"/>
    </location>
</feature>
<feature type="domain" description="Amino acid transporter transmembrane" evidence="6">
    <location>
        <begin position="343"/>
        <end position="710"/>
    </location>
</feature>
<dbReference type="GO" id="GO:0005774">
    <property type="term" value="C:vacuolar membrane"/>
    <property type="evidence" value="ECO:0007669"/>
    <property type="project" value="TreeGrafter"/>
</dbReference>
<proteinExistence type="predicted"/>
<reference evidence="7 8" key="1">
    <citation type="submission" date="2020-04" db="EMBL/GenBank/DDBJ databases">
        <title>Perkinsus olseni comparative genomics.</title>
        <authorList>
            <person name="Bogema D.R."/>
        </authorList>
    </citation>
    <scope>NUCLEOTIDE SEQUENCE [LARGE SCALE GENOMIC DNA]</scope>
    <source>
        <strain evidence="7">ATCC PRA-31</strain>
    </source>
</reference>
<feature type="transmembrane region" description="Helical" evidence="5">
    <location>
        <begin position="555"/>
        <end position="578"/>
    </location>
</feature>
<dbReference type="InterPro" id="IPR013057">
    <property type="entry name" value="AA_transpt_TM"/>
</dbReference>
<feature type="transmembrane region" description="Helical" evidence="5">
    <location>
        <begin position="50"/>
        <end position="69"/>
    </location>
</feature>
<sequence length="780" mass="85354">MTITEGESAKVELKRIHHLPEVEVKSFDDISKEEVDPSAHHGKCSDIRGVFSIVLSAIGMGVVMLPTVFASCGWVGGAFVLTLGVLFAGFAVSKLYMGIALTPKEKGHVYTYEDLGRACYGKWGRALTALIVHVTMSGICASLLVLLGENTTKLVPSISQRIWIVIWAVFFIPFTFLRTMHEVSYVAAIGMVSILTLFAVVSANGLMVGITSDEPIVYDIFVPDFIEIATNFGVCILSFNVTNSVATLVRDMAKPTHFVAVSRWAYGIIFTVYFGSFKAYVKAHKVETCFIFAVLTWCVPMIAVGSYGAIKNFEMAKGSASADSFKGVVTDYSSLHVGRCSDIRAVLSLALSAVGLGVVMLPTVFASCGWVGGAFVLTLGVLFAGFAVSKLYMGIALTPKGPIYTYEDLGKACFGTVGRVFTGLVVHVTMAGACASLLVILGGNTAKLLPVLSDRVWITLWGVFFVPFTFLRTMHEVSYVAAIGMVSILGLFLVISANGIHHKVVSETPIEYSVFEPNVLRLATSFGVCVLSFNVTNSVATLVRDMAKPTHFVAVSRWAYVLIYTVYISIGICGYLGYGRSLRDHTILDELVPQNMFKADVWAYVTLVAIVCSSVPHYQVIILPIMASAEYVCKVDVNDDRLPAHIKRFAVRVTIILFTVFIAVLVPNLSSLLDILGSFTMVLMVAVMPCVYYCRIQQLRQRSLRKYVSSHRVEFFLLTTHEEIAYDIFVTDVTRLATNFGVCILAYNTTNSAATLVRDMAKPKHFVRVSRVAYVIIYAM</sequence>
<organism evidence="7 8">
    <name type="scientific">Perkinsus olseni</name>
    <name type="common">Perkinsus atlanticus</name>
    <dbReference type="NCBI Taxonomy" id="32597"/>
    <lineage>
        <taxon>Eukaryota</taxon>
        <taxon>Sar</taxon>
        <taxon>Alveolata</taxon>
        <taxon>Perkinsozoa</taxon>
        <taxon>Perkinsea</taxon>
        <taxon>Perkinsida</taxon>
        <taxon>Perkinsidae</taxon>
        <taxon>Perkinsus</taxon>
    </lineage>
</organism>
<dbReference type="EMBL" id="JABANN010000047">
    <property type="protein sequence ID" value="KAF4673562.1"/>
    <property type="molecule type" value="Genomic_DNA"/>
</dbReference>
<accession>A0A7J6MPR3</accession>
<feature type="transmembrane region" description="Helical" evidence="5">
    <location>
        <begin position="184"/>
        <end position="208"/>
    </location>
</feature>
<feature type="transmembrane region" description="Helical" evidence="5">
    <location>
        <begin position="290"/>
        <end position="310"/>
    </location>
</feature>
<evidence type="ECO:0000313" key="8">
    <source>
        <dbReference type="Proteomes" id="UP000572268"/>
    </source>
</evidence>
<feature type="transmembrane region" description="Helical" evidence="5">
    <location>
        <begin position="371"/>
        <end position="393"/>
    </location>
</feature>
<feature type="transmembrane region" description="Helical" evidence="5">
    <location>
        <begin position="420"/>
        <end position="443"/>
    </location>
</feature>
<feature type="domain" description="Amino acid transporter transmembrane" evidence="6">
    <location>
        <begin position="45"/>
        <end position="274"/>
    </location>
</feature>
<protein>
    <recommendedName>
        <fullName evidence="6">Amino acid transporter transmembrane domain-containing protein</fullName>
    </recommendedName>
</protein>
<comment type="subcellular location">
    <subcellularLocation>
        <location evidence="1">Membrane</location>
        <topology evidence="1">Multi-pass membrane protein</topology>
    </subcellularLocation>
</comment>
<evidence type="ECO:0000256" key="2">
    <source>
        <dbReference type="ARBA" id="ARBA00022692"/>
    </source>
</evidence>
<evidence type="ECO:0000256" key="5">
    <source>
        <dbReference type="SAM" id="Phobius"/>
    </source>
</evidence>
<dbReference type="Proteomes" id="UP000572268">
    <property type="component" value="Unassembled WGS sequence"/>
</dbReference>
<dbReference type="AlphaFoldDB" id="A0A7J6MPR3"/>
<feature type="transmembrane region" description="Helical" evidence="5">
    <location>
        <begin position="160"/>
        <end position="177"/>
    </location>
</feature>
<feature type="transmembrane region" description="Helical" evidence="5">
    <location>
        <begin position="520"/>
        <end position="543"/>
    </location>
</feature>
<keyword evidence="4 5" id="KW-0472">Membrane</keyword>
<evidence type="ECO:0000256" key="1">
    <source>
        <dbReference type="ARBA" id="ARBA00004141"/>
    </source>
</evidence>
<feature type="transmembrane region" description="Helical" evidence="5">
    <location>
        <begin position="75"/>
        <end position="96"/>
    </location>
</feature>
<evidence type="ECO:0000256" key="3">
    <source>
        <dbReference type="ARBA" id="ARBA00022989"/>
    </source>
</evidence>
<feature type="transmembrane region" description="Helical" evidence="5">
    <location>
        <begin position="601"/>
        <end position="628"/>
    </location>
</feature>
<dbReference type="GO" id="GO:0015179">
    <property type="term" value="F:L-amino acid transmembrane transporter activity"/>
    <property type="evidence" value="ECO:0007669"/>
    <property type="project" value="TreeGrafter"/>
</dbReference>
<feature type="transmembrane region" description="Helical" evidence="5">
    <location>
        <begin position="455"/>
        <end position="471"/>
    </location>
</feature>
<dbReference type="PANTHER" id="PTHR22950:SF349">
    <property type="entry name" value="AMINO ACID TRANSPORTER TRANSMEMBRANE DOMAIN-CONTAINING PROTEIN"/>
    <property type="match status" value="1"/>
</dbReference>
<dbReference type="PANTHER" id="PTHR22950">
    <property type="entry name" value="AMINO ACID TRANSPORTER"/>
    <property type="match status" value="1"/>
</dbReference>
<keyword evidence="2 5" id="KW-0812">Transmembrane</keyword>
<feature type="transmembrane region" description="Helical" evidence="5">
    <location>
        <begin position="478"/>
        <end position="500"/>
    </location>
</feature>
<keyword evidence="3 5" id="KW-1133">Transmembrane helix</keyword>
<feature type="transmembrane region" description="Helical" evidence="5">
    <location>
        <begin position="127"/>
        <end position="148"/>
    </location>
</feature>
<evidence type="ECO:0000259" key="6">
    <source>
        <dbReference type="Pfam" id="PF01490"/>
    </source>
</evidence>